<keyword evidence="6" id="KW-0732">Signal</keyword>
<dbReference type="InterPro" id="IPR005151">
    <property type="entry name" value="Tail-specific_protease"/>
</dbReference>
<dbReference type="Gene3D" id="3.30.750.44">
    <property type="match status" value="1"/>
</dbReference>
<dbReference type="Gene3D" id="2.30.42.10">
    <property type="match status" value="1"/>
</dbReference>
<dbReference type="Pfam" id="PF03572">
    <property type="entry name" value="Peptidase_S41"/>
    <property type="match status" value="1"/>
</dbReference>
<evidence type="ECO:0000313" key="9">
    <source>
        <dbReference type="Proteomes" id="UP000476338"/>
    </source>
</evidence>
<dbReference type="FunFam" id="2.30.42.10:FF:000063">
    <property type="entry name" value="Peptidase, S41 family"/>
    <property type="match status" value="1"/>
</dbReference>
<dbReference type="Proteomes" id="UP000476338">
    <property type="component" value="Unassembled WGS sequence"/>
</dbReference>
<dbReference type="Pfam" id="PF13180">
    <property type="entry name" value="PDZ_2"/>
    <property type="match status" value="1"/>
</dbReference>
<keyword evidence="9" id="KW-1185">Reference proteome</keyword>
<dbReference type="EMBL" id="VWSJ01000033">
    <property type="protein sequence ID" value="MSN96995.1"/>
    <property type="molecule type" value="Genomic_DNA"/>
</dbReference>
<dbReference type="InterPro" id="IPR055210">
    <property type="entry name" value="CtpA/B_N"/>
</dbReference>
<sequence>MIKSKPNFKFWRLILIYNKFFKSSLVFAFSACLVLIPPINAKETKKKDESKLESLAKFTRVVTTIENSYADELKFSEIINKAIAGLMSNLDAHSSYMDEKAFNETKIQTKGEFGGLGITVGMKDGALTVVAPIEDTPADKAGIKSNDVILRIDGNATLGITLDEAVNKMRGEPKTPITITIFRKGEAKPFDVNITRDIIKVDSVYAKSIEDEDILYLRVTNFDQKVTNEAKKFIKEHKDAKGIILDLRNNPGGLLDQAIGLTNLFVDKGIIVSQKGRDKKENIEYKAEPKNKITNLPLVVLVNGGSASASEIVSGALQDFKRAVIIGENTFGKGSVQVILPLNEKEALRMTIARYYLPSGRTIQNTGVKPDLLVYPGKVPDDNKDFDFKEKDLKKHLQSELEKIDTNSTKKETKKKNNNKDKVISKSAVYKDIQLKTAVDTIKILNLTKDK</sequence>
<dbReference type="PROSITE" id="PS50106">
    <property type="entry name" value="PDZ"/>
    <property type="match status" value="1"/>
</dbReference>
<keyword evidence="4 5" id="KW-0720">Serine protease</keyword>
<dbReference type="PANTHER" id="PTHR32060:SF30">
    <property type="entry name" value="CARBOXY-TERMINAL PROCESSING PROTEASE CTPA"/>
    <property type="match status" value="1"/>
</dbReference>
<keyword evidence="2 5" id="KW-0645">Protease</keyword>
<evidence type="ECO:0000256" key="2">
    <source>
        <dbReference type="ARBA" id="ARBA00022670"/>
    </source>
</evidence>
<dbReference type="RefSeq" id="WP_154571247.1">
    <property type="nucleotide sequence ID" value="NZ_VWSJ01000033.1"/>
</dbReference>
<gene>
    <name evidence="8" type="ORF">F1B92_07455</name>
</gene>
<proteinExistence type="inferred from homology"/>
<reference evidence="8 9" key="2">
    <citation type="submission" date="2020-03" db="EMBL/GenBank/DDBJ databases">
        <title>Campylobacter portucalensis sp. nov., a new species of Campylobacter isolated from the reproductive tract of bulls.</title>
        <authorList>
            <person name="Silva M.F."/>
            <person name="Pereira G."/>
            <person name="Carneiro C."/>
            <person name="Hemphill A."/>
            <person name="Mateus L."/>
            <person name="Lopes-Da-Costa L."/>
            <person name="Silva E."/>
        </authorList>
    </citation>
    <scope>NUCLEOTIDE SEQUENCE [LARGE SCALE GENOMIC DNA]</scope>
    <source>
        <strain evidence="8 9">FMV-PI01</strain>
    </source>
</reference>
<accession>A0A6L5WLV5</accession>
<dbReference type="InterPro" id="IPR001478">
    <property type="entry name" value="PDZ"/>
</dbReference>
<dbReference type="SMART" id="SM00245">
    <property type="entry name" value="TSPc"/>
    <property type="match status" value="1"/>
</dbReference>
<evidence type="ECO:0000256" key="1">
    <source>
        <dbReference type="ARBA" id="ARBA00009179"/>
    </source>
</evidence>
<evidence type="ECO:0000256" key="6">
    <source>
        <dbReference type="SAM" id="SignalP"/>
    </source>
</evidence>
<dbReference type="CDD" id="cd06782">
    <property type="entry name" value="cpPDZ_CPP-like"/>
    <property type="match status" value="1"/>
</dbReference>
<dbReference type="GO" id="GO:0008236">
    <property type="term" value="F:serine-type peptidase activity"/>
    <property type="evidence" value="ECO:0007669"/>
    <property type="project" value="UniProtKB-KW"/>
</dbReference>
<evidence type="ECO:0000256" key="3">
    <source>
        <dbReference type="ARBA" id="ARBA00022801"/>
    </source>
</evidence>
<dbReference type="SUPFAM" id="SSF50156">
    <property type="entry name" value="PDZ domain-like"/>
    <property type="match status" value="1"/>
</dbReference>
<evidence type="ECO:0000256" key="4">
    <source>
        <dbReference type="ARBA" id="ARBA00022825"/>
    </source>
</evidence>
<dbReference type="FunFam" id="3.90.226.10:FF:000029">
    <property type="entry name" value="Peptidase, S41 family"/>
    <property type="match status" value="1"/>
</dbReference>
<dbReference type="NCBIfam" id="TIGR00225">
    <property type="entry name" value="prc"/>
    <property type="match status" value="1"/>
</dbReference>
<dbReference type="GO" id="GO:0006508">
    <property type="term" value="P:proteolysis"/>
    <property type="evidence" value="ECO:0007669"/>
    <property type="project" value="UniProtKB-KW"/>
</dbReference>
<comment type="similarity">
    <text evidence="1 5">Belongs to the peptidase S41A family.</text>
</comment>
<comment type="caution">
    <text evidence="8">The sequence shown here is derived from an EMBL/GenBank/DDBJ whole genome shotgun (WGS) entry which is preliminary data.</text>
</comment>
<protein>
    <submittedName>
        <fullName evidence="8">S41 family peptidase</fullName>
    </submittedName>
</protein>
<evidence type="ECO:0000313" key="8">
    <source>
        <dbReference type="EMBL" id="MSN96995.1"/>
    </source>
</evidence>
<dbReference type="CDD" id="cd07560">
    <property type="entry name" value="Peptidase_S41_CPP"/>
    <property type="match status" value="1"/>
</dbReference>
<feature type="chain" id="PRO_5027037406" evidence="6">
    <location>
        <begin position="29"/>
        <end position="451"/>
    </location>
</feature>
<dbReference type="AlphaFoldDB" id="A0A6L5WLV5"/>
<dbReference type="InterPro" id="IPR029045">
    <property type="entry name" value="ClpP/crotonase-like_dom_sf"/>
</dbReference>
<dbReference type="InterPro" id="IPR004447">
    <property type="entry name" value="Peptidase_S41A"/>
</dbReference>
<dbReference type="SMART" id="SM00228">
    <property type="entry name" value="PDZ"/>
    <property type="match status" value="1"/>
</dbReference>
<dbReference type="PANTHER" id="PTHR32060">
    <property type="entry name" value="TAIL-SPECIFIC PROTEASE"/>
    <property type="match status" value="1"/>
</dbReference>
<dbReference type="InterPro" id="IPR036034">
    <property type="entry name" value="PDZ_sf"/>
</dbReference>
<organism evidence="8 9">
    <name type="scientific">Campylobacter portucalensis</name>
    <dbReference type="NCBI Taxonomy" id="2608384"/>
    <lineage>
        <taxon>Bacteria</taxon>
        <taxon>Pseudomonadati</taxon>
        <taxon>Campylobacterota</taxon>
        <taxon>Epsilonproteobacteria</taxon>
        <taxon>Campylobacterales</taxon>
        <taxon>Campylobacteraceae</taxon>
        <taxon>Campylobacter</taxon>
    </lineage>
</organism>
<evidence type="ECO:0000256" key="5">
    <source>
        <dbReference type="RuleBase" id="RU004404"/>
    </source>
</evidence>
<keyword evidence="3 5" id="KW-0378">Hydrolase</keyword>
<feature type="signal peptide" evidence="6">
    <location>
        <begin position="1"/>
        <end position="28"/>
    </location>
</feature>
<feature type="domain" description="PDZ" evidence="7">
    <location>
        <begin position="104"/>
        <end position="170"/>
    </location>
</feature>
<dbReference type="Pfam" id="PF22694">
    <property type="entry name" value="CtpB_N-like"/>
    <property type="match status" value="1"/>
</dbReference>
<dbReference type="GO" id="GO:0007165">
    <property type="term" value="P:signal transduction"/>
    <property type="evidence" value="ECO:0007669"/>
    <property type="project" value="TreeGrafter"/>
</dbReference>
<dbReference type="GO" id="GO:0004175">
    <property type="term" value="F:endopeptidase activity"/>
    <property type="evidence" value="ECO:0007669"/>
    <property type="project" value="TreeGrafter"/>
</dbReference>
<dbReference type="SUPFAM" id="SSF52096">
    <property type="entry name" value="ClpP/crotonase"/>
    <property type="match status" value="1"/>
</dbReference>
<name>A0A6L5WLV5_9BACT</name>
<reference evidence="8 9" key="1">
    <citation type="submission" date="2019-09" db="EMBL/GenBank/DDBJ databases">
        <authorList>
            <person name="Silva M."/>
            <person name="Pereira G."/>
            <person name="Lopes-Da-Costa L."/>
            <person name="Silva E."/>
        </authorList>
    </citation>
    <scope>NUCLEOTIDE SEQUENCE [LARGE SCALE GENOMIC DNA]</scope>
    <source>
        <strain evidence="8 9">FMV-PI01</strain>
    </source>
</reference>
<dbReference type="Gene3D" id="3.90.226.10">
    <property type="entry name" value="2-enoyl-CoA Hydratase, Chain A, domain 1"/>
    <property type="match status" value="1"/>
</dbReference>
<dbReference type="GO" id="GO:0030288">
    <property type="term" value="C:outer membrane-bounded periplasmic space"/>
    <property type="evidence" value="ECO:0007669"/>
    <property type="project" value="TreeGrafter"/>
</dbReference>
<evidence type="ECO:0000259" key="7">
    <source>
        <dbReference type="PROSITE" id="PS50106"/>
    </source>
</evidence>